<feature type="compositionally biased region" description="Low complexity" evidence="1">
    <location>
        <begin position="278"/>
        <end position="287"/>
    </location>
</feature>
<feature type="region of interest" description="Disordered" evidence="1">
    <location>
        <begin position="272"/>
        <end position="397"/>
    </location>
</feature>
<dbReference type="AlphaFoldDB" id="A0A6J4KH79"/>
<feature type="compositionally biased region" description="Basic residues" evidence="1">
    <location>
        <begin position="201"/>
        <end position="212"/>
    </location>
</feature>
<evidence type="ECO:0000256" key="1">
    <source>
        <dbReference type="SAM" id="MobiDB-lite"/>
    </source>
</evidence>
<proteinExistence type="predicted"/>
<sequence length="397" mass="43469">PRDRDPARAGARAHRSERRARGRRRAASAVGGAEPAHAGIAAARDRTRRPYVQPRFAQAGLRPAVRRAQAAGTGEDADRPAERERGGAGGDRRAARTAARDPRLPRPRQAAQHLHRQAARDDPPGQRPRAHQLPPGRRGDRAARVLRSEPAEHPDPHRGRPPHPHRVRRAAGTQDRRLRLLADRAAHHGAPVRGPGAAARVHVRHRRAHRDRGRGVRQDGRDGGGRRAPRREGDQLRPDVRHERVRAGDAAGDLARRGAGLHRAVLRPLPGRARVHGAHAPAGARPGLCRDRVRPAPVPGEHPRAQPGPALGRRTRGDQRADAGHRRRHHQARDGRRGRLARRAPRTRADGAAGARRTGVRGRHRLRRHADRGGDRAHGPGRATAGSAGGRQRCRRQ</sequence>
<reference evidence="2" key="1">
    <citation type="submission" date="2020-02" db="EMBL/GenBank/DDBJ databases">
        <authorList>
            <person name="Meier V. D."/>
        </authorList>
    </citation>
    <scope>NUCLEOTIDE SEQUENCE</scope>
    <source>
        <strain evidence="2">AVDCRST_MAG71</strain>
    </source>
</reference>
<dbReference type="EC" id="2.7.7.7" evidence="2"/>
<organism evidence="2">
    <name type="scientific">uncultured Lysobacter sp</name>
    <dbReference type="NCBI Taxonomy" id="271060"/>
    <lineage>
        <taxon>Bacteria</taxon>
        <taxon>Pseudomonadati</taxon>
        <taxon>Pseudomonadota</taxon>
        <taxon>Gammaproteobacteria</taxon>
        <taxon>Lysobacterales</taxon>
        <taxon>Lysobacteraceae</taxon>
        <taxon>Lysobacter</taxon>
        <taxon>environmental samples</taxon>
    </lineage>
</organism>
<keyword evidence="2" id="KW-0808">Transferase</keyword>
<feature type="region of interest" description="Disordered" evidence="1">
    <location>
        <begin position="1"/>
        <end position="173"/>
    </location>
</feature>
<protein>
    <submittedName>
        <fullName evidence="2">DNA polymerase I</fullName>
        <ecNumber evidence="2">2.7.7.7</ecNumber>
    </submittedName>
</protein>
<evidence type="ECO:0000313" key="2">
    <source>
        <dbReference type="EMBL" id="CAA9304915.1"/>
    </source>
</evidence>
<dbReference type="EMBL" id="CADCUA010000091">
    <property type="protein sequence ID" value="CAA9304915.1"/>
    <property type="molecule type" value="Genomic_DNA"/>
</dbReference>
<name>A0A6J4KH79_9GAMM</name>
<feature type="non-terminal residue" evidence="2">
    <location>
        <position position="1"/>
    </location>
</feature>
<feature type="compositionally biased region" description="Basic residues" evidence="1">
    <location>
        <begin position="11"/>
        <end position="26"/>
    </location>
</feature>
<feature type="compositionally biased region" description="Basic residues" evidence="1">
    <location>
        <begin position="159"/>
        <end position="169"/>
    </location>
</feature>
<feature type="compositionally biased region" description="Basic and acidic residues" evidence="1">
    <location>
        <begin position="315"/>
        <end position="324"/>
    </location>
</feature>
<gene>
    <name evidence="2" type="ORF">AVDCRST_MAG71-324</name>
</gene>
<accession>A0A6J4KH79</accession>
<feature type="compositionally biased region" description="Basic residues" evidence="1">
    <location>
        <begin position="358"/>
        <end position="370"/>
    </location>
</feature>
<feature type="non-terminal residue" evidence="2">
    <location>
        <position position="397"/>
    </location>
</feature>
<keyword evidence="2" id="KW-0548">Nucleotidyltransferase</keyword>
<feature type="compositionally biased region" description="Basic and acidic residues" evidence="1">
    <location>
        <begin position="76"/>
        <end position="104"/>
    </location>
</feature>
<dbReference type="GO" id="GO:0003887">
    <property type="term" value="F:DNA-directed DNA polymerase activity"/>
    <property type="evidence" value="ECO:0007669"/>
    <property type="project" value="UniProtKB-EC"/>
</dbReference>
<feature type="compositionally biased region" description="Basic and acidic residues" evidence="1">
    <location>
        <begin position="213"/>
        <end position="247"/>
    </location>
</feature>
<feature type="compositionally biased region" description="Low complexity" evidence="1">
    <location>
        <begin position="27"/>
        <end position="42"/>
    </location>
</feature>
<feature type="compositionally biased region" description="Low complexity" evidence="1">
    <location>
        <begin position="188"/>
        <end position="200"/>
    </location>
</feature>
<feature type="region of interest" description="Disordered" evidence="1">
    <location>
        <begin position="185"/>
        <end position="252"/>
    </location>
</feature>
<feature type="compositionally biased region" description="Basic and acidic residues" evidence="1">
    <location>
        <begin position="137"/>
        <end position="158"/>
    </location>
</feature>